<evidence type="ECO:0000256" key="1">
    <source>
        <dbReference type="SAM" id="Phobius"/>
    </source>
</evidence>
<accession>A0ABV7G3E3</accession>
<dbReference type="EMBL" id="JBHRTN010000020">
    <property type="protein sequence ID" value="MFC3127234.1"/>
    <property type="molecule type" value="Genomic_DNA"/>
</dbReference>
<dbReference type="Proteomes" id="UP001595593">
    <property type="component" value="Unassembled WGS sequence"/>
</dbReference>
<organism evidence="2 3">
    <name type="scientific">Teichococcus globiformis</name>
    <dbReference type="NCBI Taxonomy" id="2307229"/>
    <lineage>
        <taxon>Bacteria</taxon>
        <taxon>Pseudomonadati</taxon>
        <taxon>Pseudomonadota</taxon>
        <taxon>Alphaproteobacteria</taxon>
        <taxon>Acetobacterales</taxon>
        <taxon>Roseomonadaceae</taxon>
        <taxon>Roseomonas</taxon>
    </lineage>
</organism>
<proteinExistence type="predicted"/>
<name>A0ABV7G3E3_9PROT</name>
<evidence type="ECO:0000313" key="2">
    <source>
        <dbReference type="EMBL" id="MFC3127234.1"/>
    </source>
</evidence>
<gene>
    <name evidence="2" type="ORF">ACFOD4_19375</name>
</gene>
<reference evidence="3" key="1">
    <citation type="journal article" date="2019" name="Int. J. Syst. Evol. Microbiol.">
        <title>The Global Catalogue of Microorganisms (GCM) 10K type strain sequencing project: providing services to taxonomists for standard genome sequencing and annotation.</title>
        <authorList>
            <consortium name="The Broad Institute Genomics Platform"/>
            <consortium name="The Broad Institute Genome Sequencing Center for Infectious Disease"/>
            <person name="Wu L."/>
            <person name="Ma J."/>
        </authorList>
    </citation>
    <scope>NUCLEOTIDE SEQUENCE [LARGE SCALE GENOMIC DNA]</scope>
    <source>
        <strain evidence="3">KCTC 52094</strain>
    </source>
</reference>
<keyword evidence="1" id="KW-0472">Membrane</keyword>
<evidence type="ECO:0008006" key="4">
    <source>
        <dbReference type="Google" id="ProtNLM"/>
    </source>
</evidence>
<feature type="transmembrane region" description="Helical" evidence="1">
    <location>
        <begin position="41"/>
        <end position="68"/>
    </location>
</feature>
<dbReference type="RefSeq" id="WP_379599106.1">
    <property type="nucleotide sequence ID" value="NZ_JBHRTN010000020.1"/>
</dbReference>
<keyword evidence="3" id="KW-1185">Reference proteome</keyword>
<protein>
    <recommendedName>
        <fullName evidence="4">DUF3592 domain-containing protein</fullName>
    </recommendedName>
</protein>
<sequence length="172" mass="18845">MTALTGQRPNKARSGFRATLAEYYLAPWSALRRGKPGEDRALFAFMSAVLWFMSLGLLAMVVVLGVFITDVVGRPTERMEGVVVSRNWRAASASVTPAAVVTTSGQVGTAVVPTTDPERYEVCLQLEDQRPCAAVRPAHYETLRPGSQVAALVRRGRLTDRIRISRVLDRGE</sequence>
<keyword evidence="1" id="KW-0812">Transmembrane</keyword>
<evidence type="ECO:0000313" key="3">
    <source>
        <dbReference type="Proteomes" id="UP001595593"/>
    </source>
</evidence>
<comment type="caution">
    <text evidence="2">The sequence shown here is derived from an EMBL/GenBank/DDBJ whole genome shotgun (WGS) entry which is preliminary data.</text>
</comment>
<keyword evidence="1" id="KW-1133">Transmembrane helix</keyword>